<feature type="domain" description="N-acetylmuramoyl-L-alanine amidase" evidence="5">
    <location>
        <begin position="41"/>
        <end position="177"/>
    </location>
</feature>
<evidence type="ECO:0000256" key="4">
    <source>
        <dbReference type="ARBA" id="ARBA00023316"/>
    </source>
</evidence>
<dbReference type="Proteomes" id="UP000290588">
    <property type="component" value="Unassembled WGS sequence"/>
</dbReference>
<comment type="catalytic activity">
    <reaction evidence="1">
        <text>Hydrolyzes the link between N-acetylmuramoyl residues and L-amino acid residues in certain cell-wall glycopeptides.</text>
        <dbReference type="EC" id="3.5.1.28"/>
    </reaction>
</comment>
<dbReference type="CDD" id="cd06583">
    <property type="entry name" value="PGRP"/>
    <property type="match status" value="1"/>
</dbReference>
<dbReference type="InterPro" id="IPR036505">
    <property type="entry name" value="Amidase/PGRP_sf"/>
</dbReference>
<evidence type="ECO:0000256" key="1">
    <source>
        <dbReference type="ARBA" id="ARBA00001561"/>
    </source>
</evidence>
<evidence type="ECO:0000313" key="6">
    <source>
        <dbReference type="EMBL" id="AXX95497.1"/>
    </source>
</evidence>
<evidence type="ECO:0000259" key="5">
    <source>
        <dbReference type="SMART" id="SM00644"/>
    </source>
</evidence>
<sequence length="210" mass="24509">MKNILIIISFVLTLNAIEIKQLPLDFGETRVELTRQYIKNSYGIEVLDINIIPKIIVIHHTAMDDLKESYERFKPEILTSDRKYIKKAGNLNVSAQFLVDFDGTIYSTMPETYMARHVIGLNLSSIGIENIGGNKKPLTKAQLESNIKLVRYLKEKYKTIEYLIGHYEYTKFENHPLFLEKDKNYRTIKHDPDENFMESLRANFPDLKSF</sequence>
<dbReference type="PANTHER" id="PTHR30417:SF1">
    <property type="entry name" value="N-ACETYLMURAMOYL-L-ALANINE AMIDASE AMID"/>
    <property type="match status" value="1"/>
</dbReference>
<dbReference type="InterPro" id="IPR051206">
    <property type="entry name" value="NAMLAA_amidase_2"/>
</dbReference>
<dbReference type="GO" id="GO:0008745">
    <property type="term" value="F:N-acetylmuramoyl-L-alanine amidase activity"/>
    <property type="evidence" value="ECO:0007669"/>
    <property type="project" value="UniProtKB-EC"/>
</dbReference>
<dbReference type="EMBL" id="NXIG01000009">
    <property type="protein sequence ID" value="RXI29857.1"/>
    <property type="molecule type" value="Genomic_DNA"/>
</dbReference>
<dbReference type="InterPro" id="IPR002502">
    <property type="entry name" value="Amidase_domain"/>
</dbReference>
<dbReference type="GO" id="GO:0071555">
    <property type="term" value="P:cell wall organization"/>
    <property type="evidence" value="ECO:0007669"/>
    <property type="project" value="UniProtKB-KW"/>
</dbReference>
<dbReference type="AlphaFoldDB" id="A0A347U9G9"/>
<dbReference type="Pfam" id="PF01510">
    <property type="entry name" value="Amidase_2"/>
    <property type="match status" value="1"/>
</dbReference>
<name>A0A347U9G9_9BACT</name>
<proteinExistence type="predicted"/>
<dbReference type="Proteomes" id="UP000262582">
    <property type="component" value="Chromosome"/>
</dbReference>
<evidence type="ECO:0000313" key="8">
    <source>
        <dbReference type="Proteomes" id="UP000262582"/>
    </source>
</evidence>
<dbReference type="KEGG" id="aell:AELL_1844"/>
<dbReference type="GO" id="GO:0009254">
    <property type="term" value="P:peptidoglycan turnover"/>
    <property type="evidence" value="ECO:0007669"/>
    <property type="project" value="TreeGrafter"/>
</dbReference>
<evidence type="ECO:0000256" key="3">
    <source>
        <dbReference type="ARBA" id="ARBA00022801"/>
    </source>
</evidence>
<dbReference type="PANTHER" id="PTHR30417">
    <property type="entry name" value="N-ACETYLMURAMOYL-L-ALANINE AMIDASE AMID"/>
    <property type="match status" value="1"/>
</dbReference>
<evidence type="ECO:0000313" key="7">
    <source>
        <dbReference type="EMBL" id="RXI29857.1"/>
    </source>
</evidence>
<keyword evidence="8" id="KW-1185">Reference proteome</keyword>
<dbReference type="EC" id="3.5.1.28" evidence="2"/>
<keyword evidence="4" id="KW-0961">Cell wall biogenesis/degradation</keyword>
<evidence type="ECO:0000313" key="9">
    <source>
        <dbReference type="Proteomes" id="UP000290588"/>
    </source>
</evidence>
<dbReference type="SMART" id="SM00644">
    <property type="entry name" value="Ami_2"/>
    <property type="match status" value="1"/>
</dbReference>
<evidence type="ECO:0000256" key="2">
    <source>
        <dbReference type="ARBA" id="ARBA00011901"/>
    </source>
</evidence>
<dbReference type="OrthoDB" id="9794842at2"/>
<reference evidence="6 8" key="2">
    <citation type="submission" date="2018-08" db="EMBL/GenBank/DDBJ databases">
        <title>Complete genome of the Arcobacter ellisii type strain LMG 26155.</title>
        <authorList>
            <person name="Miller W.G."/>
            <person name="Yee E."/>
            <person name="Bono J.L."/>
        </authorList>
    </citation>
    <scope>NUCLEOTIDE SEQUENCE [LARGE SCALE GENOMIC DNA]</scope>
    <source>
        <strain evidence="6 8">LMG 26155</strain>
    </source>
</reference>
<protein>
    <recommendedName>
        <fullName evidence="2">N-acetylmuramoyl-L-alanine amidase</fullName>
        <ecNumber evidence="2">3.5.1.28</ecNumber>
    </recommendedName>
</protein>
<reference evidence="7 9" key="1">
    <citation type="submission" date="2017-09" db="EMBL/GenBank/DDBJ databases">
        <title>Genomics of the genus Arcobacter.</title>
        <authorList>
            <person name="Perez-Cataluna A."/>
            <person name="Figueras M.J."/>
            <person name="Salas-Masso N."/>
        </authorList>
    </citation>
    <scope>NUCLEOTIDE SEQUENCE [LARGE SCALE GENOMIC DNA]</scope>
    <source>
        <strain evidence="7 9">CECT 7837</strain>
    </source>
</reference>
<dbReference type="EMBL" id="CP032097">
    <property type="protein sequence ID" value="AXX95497.1"/>
    <property type="molecule type" value="Genomic_DNA"/>
</dbReference>
<organism evidence="7 9">
    <name type="scientific">Arcobacter ellisii</name>
    <dbReference type="NCBI Taxonomy" id="913109"/>
    <lineage>
        <taxon>Bacteria</taxon>
        <taxon>Pseudomonadati</taxon>
        <taxon>Campylobacterota</taxon>
        <taxon>Epsilonproteobacteria</taxon>
        <taxon>Campylobacterales</taxon>
        <taxon>Arcobacteraceae</taxon>
        <taxon>Arcobacter</taxon>
    </lineage>
</organism>
<accession>A0A347U9G9</accession>
<dbReference type="Gene3D" id="3.40.80.10">
    <property type="entry name" value="Peptidoglycan recognition protein-like"/>
    <property type="match status" value="1"/>
</dbReference>
<gene>
    <name evidence="6" type="ORF">AELL_1844</name>
    <name evidence="7" type="ORF">CP962_09325</name>
</gene>
<keyword evidence="3" id="KW-0378">Hydrolase</keyword>
<dbReference type="RefSeq" id="WP_118917666.1">
    <property type="nucleotide sequence ID" value="NZ_CP032097.1"/>
</dbReference>
<dbReference type="GO" id="GO:0009253">
    <property type="term" value="P:peptidoglycan catabolic process"/>
    <property type="evidence" value="ECO:0007669"/>
    <property type="project" value="InterPro"/>
</dbReference>
<dbReference type="SUPFAM" id="SSF55846">
    <property type="entry name" value="N-acetylmuramoyl-L-alanine amidase-like"/>
    <property type="match status" value="1"/>
</dbReference>